<evidence type="ECO:0000256" key="4">
    <source>
        <dbReference type="ARBA" id="ARBA00022505"/>
    </source>
</evidence>
<keyword evidence="9" id="KW-0472">Membrane</keyword>
<evidence type="ECO:0000256" key="5">
    <source>
        <dbReference type="ARBA" id="ARBA00022741"/>
    </source>
</evidence>
<evidence type="ECO:0000256" key="1">
    <source>
        <dbReference type="ARBA" id="ARBA00022448"/>
    </source>
</evidence>
<evidence type="ECO:0000259" key="12">
    <source>
        <dbReference type="PROSITE" id="PS51866"/>
    </source>
</evidence>
<evidence type="ECO:0000256" key="9">
    <source>
        <dbReference type="ARBA" id="ARBA00023136"/>
    </source>
</evidence>
<evidence type="ECO:0000256" key="3">
    <source>
        <dbReference type="ARBA" id="ARBA00022496"/>
    </source>
</evidence>
<dbReference type="InterPro" id="IPR003593">
    <property type="entry name" value="AAA+_ATPase"/>
</dbReference>
<evidence type="ECO:0000256" key="2">
    <source>
        <dbReference type="ARBA" id="ARBA00022475"/>
    </source>
</evidence>
<dbReference type="InterPro" id="IPR008995">
    <property type="entry name" value="Mo/tungstate-bd_C_term_dom"/>
</dbReference>
<reference evidence="13" key="2">
    <citation type="submission" date="2020-09" db="EMBL/GenBank/DDBJ databases">
        <authorList>
            <person name="Sun Q."/>
            <person name="Zhou Y."/>
        </authorList>
    </citation>
    <scope>NUCLEOTIDE SEQUENCE</scope>
    <source>
        <strain evidence="13">CGMCC 1.14988</strain>
    </source>
</reference>
<feature type="domain" description="Mop" evidence="12">
    <location>
        <begin position="288"/>
        <end position="352"/>
    </location>
</feature>
<organism evidence="13 14">
    <name type="scientific">Egicoccus halophilus</name>
    <dbReference type="NCBI Taxonomy" id="1670830"/>
    <lineage>
        <taxon>Bacteria</taxon>
        <taxon>Bacillati</taxon>
        <taxon>Actinomycetota</taxon>
        <taxon>Nitriliruptoria</taxon>
        <taxon>Egicoccales</taxon>
        <taxon>Egicoccaceae</taxon>
        <taxon>Egicoccus</taxon>
    </lineage>
</organism>
<keyword evidence="6 13" id="KW-0067">ATP-binding</keyword>
<dbReference type="Pfam" id="PF00005">
    <property type="entry name" value="ABC_tran"/>
    <property type="match status" value="1"/>
</dbReference>
<keyword evidence="7" id="KW-0408">Iron</keyword>
<dbReference type="InterPro" id="IPR050093">
    <property type="entry name" value="ABC_SmlMolc_Importer"/>
</dbReference>
<dbReference type="PROSITE" id="PS50893">
    <property type="entry name" value="ABC_TRANSPORTER_2"/>
    <property type="match status" value="1"/>
</dbReference>
<keyword evidence="3" id="KW-0410">Iron transport</keyword>
<dbReference type="Gene3D" id="2.40.50.100">
    <property type="match status" value="1"/>
</dbReference>
<accession>A0A8J3ESI2</accession>
<gene>
    <name evidence="13" type="ORF">GCM10011354_03780</name>
</gene>
<dbReference type="Proteomes" id="UP000650511">
    <property type="component" value="Unassembled WGS sequence"/>
</dbReference>
<keyword evidence="5" id="KW-0547">Nucleotide-binding</keyword>
<dbReference type="AlphaFoldDB" id="A0A8J3ESI2"/>
<keyword evidence="2" id="KW-1003">Cell membrane</keyword>
<keyword evidence="1" id="KW-0813">Transport</keyword>
<evidence type="ECO:0000256" key="7">
    <source>
        <dbReference type="ARBA" id="ARBA00023004"/>
    </source>
</evidence>
<dbReference type="EMBL" id="BMHA01000001">
    <property type="protein sequence ID" value="GGI03387.1"/>
    <property type="molecule type" value="Genomic_DNA"/>
</dbReference>
<dbReference type="SMART" id="SM00382">
    <property type="entry name" value="AAA"/>
    <property type="match status" value="1"/>
</dbReference>
<dbReference type="GO" id="GO:0016020">
    <property type="term" value="C:membrane"/>
    <property type="evidence" value="ECO:0007669"/>
    <property type="project" value="InterPro"/>
</dbReference>
<dbReference type="GO" id="GO:0005524">
    <property type="term" value="F:ATP binding"/>
    <property type="evidence" value="ECO:0007669"/>
    <property type="project" value="UniProtKB-KW"/>
</dbReference>
<feature type="domain" description="ABC transporter" evidence="11">
    <location>
        <begin position="1"/>
        <end position="240"/>
    </location>
</feature>
<evidence type="ECO:0000256" key="6">
    <source>
        <dbReference type="ARBA" id="ARBA00022840"/>
    </source>
</evidence>
<keyword evidence="4 10" id="KW-0500">Molybdenum</keyword>
<proteinExistence type="predicted"/>
<dbReference type="PROSITE" id="PS51866">
    <property type="entry name" value="MOP"/>
    <property type="match status" value="1"/>
</dbReference>
<protein>
    <submittedName>
        <fullName evidence="13">ABC transporter ATP-binding protein</fullName>
    </submittedName>
</protein>
<evidence type="ECO:0000313" key="13">
    <source>
        <dbReference type="EMBL" id="GGI03387.1"/>
    </source>
</evidence>
<dbReference type="PANTHER" id="PTHR42781">
    <property type="entry name" value="SPERMIDINE/PUTRESCINE IMPORT ATP-BINDING PROTEIN POTA"/>
    <property type="match status" value="1"/>
</dbReference>
<dbReference type="SUPFAM" id="SSF52540">
    <property type="entry name" value="P-loop containing nucleoside triphosphate hydrolases"/>
    <property type="match status" value="1"/>
</dbReference>
<keyword evidence="8" id="KW-0406">Ion transport</keyword>
<comment type="caution">
    <text evidence="13">The sequence shown here is derived from an EMBL/GenBank/DDBJ whole genome shotgun (WGS) entry which is preliminary data.</text>
</comment>
<dbReference type="Pfam" id="PF03459">
    <property type="entry name" value="TOBE"/>
    <property type="match status" value="1"/>
</dbReference>
<dbReference type="InterPro" id="IPR027417">
    <property type="entry name" value="P-loop_NTPase"/>
</dbReference>
<dbReference type="GO" id="GO:0016887">
    <property type="term" value="F:ATP hydrolysis activity"/>
    <property type="evidence" value="ECO:0007669"/>
    <property type="project" value="InterPro"/>
</dbReference>
<dbReference type="InterPro" id="IPR003439">
    <property type="entry name" value="ABC_transporter-like_ATP-bd"/>
</dbReference>
<dbReference type="Gene3D" id="3.40.50.300">
    <property type="entry name" value="P-loop containing nucleotide triphosphate hydrolases"/>
    <property type="match status" value="1"/>
</dbReference>
<evidence type="ECO:0000256" key="10">
    <source>
        <dbReference type="PROSITE-ProRule" id="PRU01213"/>
    </source>
</evidence>
<sequence>MGTDVSVEAEIRVRRGGFVLDTTLEVADGEVVALLGPNGAGKSTLLRCLAGLLPIDAGRVALAGRVVDAPRQGVRVPAAGRDVGVVFQDYLLFPHLSVLENVAFGPRARGVPKAEARQRARRLLERVGLAERAADRPRELSGGQAQRVALARALAGDPSMLLLDEPLAALDVDTRKDVRRELRGHLQSFDGPVVVVTHDPVEALTLADRLVVLEQGRTRQSGTPAEVARRPRSPWVARLVGLNLLSGEAADTTVAVGAAQLTVPEPAHGPVDVLFPPQAIALHRERPHGSPRNTWRAVVEGMDVEGARVRIHLDGPFPVVAEVTHAAVAELGLAEGVGVWAAVKAVELTVHPR</sequence>
<evidence type="ECO:0000259" key="11">
    <source>
        <dbReference type="PROSITE" id="PS50893"/>
    </source>
</evidence>
<dbReference type="InterPro" id="IPR005116">
    <property type="entry name" value="Transp-assoc_OB_typ1"/>
</dbReference>
<dbReference type="GO" id="GO:0015408">
    <property type="term" value="F:ABC-type ferric iron transporter activity"/>
    <property type="evidence" value="ECO:0007669"/>
    <property type="project" value="InterPro"/>
</dbReference>
<dbReference type="GO" id="GO:0015689">
    <property type="term" value="P:molybdate ion transport"/>
    <property type="evidence" value="ECO:0007669"/>
    <property type="project" value="InterPro"/>
</dbReference>
<dbReference type="SUPFAM" id="SSF50331">
    <property type="entry name" value="MOP-like"/>
    <property type="match status" value="1"/>
</dbReference>
<dbReference type="PROSITE" id="PS00211">
    <property type="entry name" value="ABC_TRANSPORTER_1"/>
    <property type="match status" value="1"/>
</dbReference>
<reference evidence="13" key="1">
    <citation type="journal article" date="2014" name="Int. J. Syst. Evol. Microbiol.">
        <title>Complete genome sequence of Corynebacterium casei LMG S-19264T (=DSM 44701T), isolated from a smear-ripened cheese.</title>
        <authorList>
            <consortium name="US DOE Joint Genome Institute (JGI-PGF)"/>
            <person name="Walter F."/>
            <person name="Albersmeier A."/>
            <person name="Kalinowski J."/>
            <person name="Ruckert C."/>
        </authorList>
    </citation>
    <scope>NUCLEOTIDE SEQUENCE</scope>
    <source>
        <strain evidence="13">CGMCC 1.14988</strain>
    </source>
</reference>
<dbReference type="CDD" id="cd03259">
    <property type="entry name" value="ABC_Carb_Solutes_like"/>
    <property type="match status" value="1"/>
</dbReference>
<keyword evidence="14" id="KW-1185">Reference proteome</keyword>
<evidence type="ECO:0000256" key="8">
    <source>
        <dbReference type="ARBA" id="ARBA00023065"/>
    </source>
</evidence>
<evidence type="ECO:0000313" key="14">
    <source>
        <dbReference type="Proteomes" id="UP000650511"/>
    </source>
</evidence>
<dbReference type="InterPro" id="IPR004606">
    <property type="entry name" value="Mop_domain"/>
</dbReference>
<dbReference type="InterPro" id="IPR017871">
    <property type="entry name" value="ABC_transporter-like_CS"/>
</dbReference>
<dbReference type="InterPro" id="IPR015853">
    <property type="entry name" value="ABC_transpr_FbpC"/>
</dbReference>
<dbReference type="PANTHER" id="PTHR42781:SF4">
    <property type="entry name" value="SPERMIDINE_PUTRESCINE IMPORT ATP-BINDING PROTEIN POTA"/>
    <property type="match status" value="1"/>
</dbReference>
<name>A0A8J3ESI2_9ACTN</name>